<dbReference type="AlphaFoldDB" id="A0A0C9N6P3"/>
<feature type="region of interest" description="Disordered" evidence="1">
    <location>
        <begin position="1"/>
        <end position="26"/>
    </location>
</feature>
<sequence length="142" mass="16026">MSFLKIPFSRLKPSSSSPNDESTEMTQVFDLDSFIALVDSRHILENEQDNSSEDDNDDQSSISSASTNIHTMNQHGVKYHYEDDEDDEENTPFVGDEAEQSLVSGRDHNSNNSNNDVESGIIKQKVVAFLKHNKRAVVFIFQ</sequence>
<dbReference type="EMBL" id="DF836622">
    <property type="protein sequence ID" value="GAN10238.1"/>
    <property type="molecule type" value="Genomic_DNA"/>
</dbReference>
<feature type="compositionally biased region" description="Acidic residues" evidence="1">
    <location>
        <begin position="46"/>
        <end position="58"/>
    </location>
</feature>
<feature type="compositionally biased region" description="Polar residues" evidence="1">
    <location>
        <begin position="12"/>
        <end position="26"/>
    </location>
</feature>
<gene>
    <name evidence="2" type="ORF">MAM1_0333d09776</name>
</gene>
<protein>
    <submittedName>
        <fullName evidence="2">Uncharacterized protein</fullName>
    </submittedName>
</protein>
<proteinExistence type="predicted"/>
<keyword evidence="3" id="KW-1185">Reference proteome</keyword>
<feature type="region of interest" description="Disordered" evidence="1">
    <location>
        <begin position="42"/>
        <end position="117"/>
    </location>
</feature>
<feature type="compositionally biased region" description="Polar residues" evidence="1">
    <location>
        <begin position="65"/>
        <end position="74"/>
    </location>
</feature>
<name>A0A0C9N6P3_9FUNG</name>
<dbReference type="Proteomes" id="UP000053815">
    <property type="component" value="Unassembled WGS sequence"/>
</dbReference>
<reference evidence="2" key="1">
    <citation type="submission" date="2014-09" db="EMBL/GenBank/DDBJ databases">
        <title>Draft genome sequence of an oleaginous Mucoromycotina fungus Mucor ambiguus NBRC6742.</title>
        <authorList>
            <person name="Takeda I."/>
            <person name="Yamane N."/>
            <person name="Morita T."/>
            <person name="Tamano K."/>
            <person name="Machida M."/>
            <person name="Baker S."/>
            <person name="Koike H."/>
        </authorList>
    </citation>
    <scope>NUCLEOTIDE SEQUENCE</scope>
    <source>
        <strain evidence="2">NBRC 6742</strain>
    </source>
</reference>
<accession>A0A0C9N6P3</accession>
<evidence type="ECO:0000313" key="2">
    <source>
        <dbReference type="EMBL" id="GAN10238.1"/>
    </source>
</evidence>
<evidence type="ECO:0000313" key="3">
    <source>
        <dbReference type="Proteomes" id="UP000053815"/>
    </source>
</evidence>
<evidence type="ECO:0000256" key="1">
    <source>
        <dbReference type="SAM" id="MobiDB-lite"/>
    </source>
</evidence>
<organism evidence="2">
    <name type="scientific">Mucor ambiguus</name>
    <dbReference type="NCBI Taxonomy" id="91626"/>
    <lineage>
        <taxon>Eukaryota</taxon>
        <taxon>Fungi</taxon>
        <taxon>Fungi incertae sedis</taxon>
        <taxon>Mucoromycota</taxon>
        <taxon>Mucoromycotina</taxon>
        <taxon>Mucoromycetes</taxon>
        <taxon>Mucorales</taxon>
        <taxon>Mucorineae</taxon>
        <taxon>Mucoraceae</taxon>
        <taxon>Mucor</taxon>
    </lineage>
</organism>